<dbReference type="InterPro" id="IPR043502">
    <property type="entry name" value="DNA/RNA_pol_sf"/>
</dbReference>
<dbReference type="PANTHER" id="PTHR33568:SF3">
    <property type="entry name" value="DNA-DIRECTED DNA POLYMERASE"/>
    <property type="match status" value="1"/>
</dbReference>
<evidence type="ECO:0000256" key="6">
    <source>
        <dbReference type="ARBA" id="ARBA00022932"/>
    </source>
</evidence>
<keyword evidence="8 12" id="KW-0496">Mitochondrion</keyword>
<evidence type="ECO:0000256" key="2">
    <source>
        <dbReference type="ARBA" id="ARBA00005755"/>
    </source>
</evidence>
<evidence type="ECO:0000256" key="1">
    <source>
        <dbReference type="ARBA" id="ARBA00004173"/>
    </source>
</evidence>
<dbReference type="SUPFAM" id="SSF53098">
    <property type="entry name" value="Ribonuclease H-like"/>
    <property type="match status" value="1"/>
</dbReference>
<gene>
    <name evidence="12" type="primary">orf806</name>
</gene>
<protein>
    <recommendedName>
        <fullName evidence="10">DNA polymerase</fullName>
        <ecNumber evidence="10">2.7.7.7</ecNumber>
    </recommendedName>
</protein>
<dbReference type="GO" id="GO:0006260">
    <property type="term" value="P:DNA replication"/>
    <property type="evidence" value="ECO:0007669"/>
    <property type="project" value="UniProtKB-KW"/>
</dbReference>
<dbReference type="AlphaFoldDB" id="A0A2S0U3V3"/>
<dbReference type="InterPro" id="IPR036397">
    <property type="entry name" value="RNaseH_sf"/>
</dbReference>
<comment type="subcellular location">
    <subcellularLocation>
        <location evidence="1">Mitochondrion</location>
    </subcellularLocation>
</comment>
<evidence type="ECO:0000256" key="3">
    <source>
        <dbReference type="ARBA" id="ARBA00022679"/>
    </source>
</evidence>
<evidence type="ECO:0000256" key="7">
    <source>
        <dbReference type="ARBA" id="ARBA00023125"/>
    </source>
</evidence>
<dbReference type="PRINTS" id="PR00106">
    <property type="entry name" value="DNAPOLB"/>
</dbReference>
<dbReference type="InterPro" id="IPR006172">
    <property type="entry name" value="DNA-dir_DNA_pol_B"/>
</dbReference>
<dbReference type="SUPFAM" id="SSF56672">
    <property type="entry name" value="DNA/RNA polymerases"/>
    <property type="match status" value="1"/>
</dbReference>
<dbReference type="InterPro" id="IPR004868">
    <property type="entry name" value="DNA-dir_DNA_pol_B_mt/vir"/>
</dbReference>
<evidence type="ECO:0000313" key="12">
    <source>
        <dbReference type="EMBL" id="AWB36167.1"/>
    </source>
</evidence>
<reference evidence="12" key="1">
    <citation type="journal article" date="2018" name="Int. J. Biol. Macromol.">
        <title>Characterization and comparative mitogenomic analysis of six newly sequenced mitochondrial genomes from ectomycorrhizal fungi (Russula) and phylogenetic analysis of the Agaricomycetes.</title>
        <authorList>
            <person name="Li Q."/>
            <person name="Wang Q."/>
            <person name="Chen C."/>
            <person name="Jin X."/>
            <person name="Chen Z."/>
            <person name="Xiong C."/>
            <person name="Li P."/>
            <person name="Zhao J."/>
            <person name="Huang W."/>
        </authorList>
    </citation>
    <scope>NUCLEOTIDE SEQUENCE</scope>
</reference>
<evidence type="ECO:0000259" key="11">
    <source>
        <dbReference type="Pfam" id="PF03175"/>
    </source>
</evidence>
<keyword evidence="3 10" id="KW-0808">Transferase</keyword>
<dbReference type="GO" id="GO:0000166">
    <property type="term" value="F:nucleotide binding"/>
    <property type="evidence" value="ECO:0007669"/>
    <property type="project" value="InterPro"/>
</dbReference>
<sequence>MLKNKLNWIDFKINIKNTNFSSKLLKDNLNIFWKEVIETKVSANQHIWLLFRLQWTDNNFVTIGKLQKLNKEDKDWLFDFIIKNMDDKSEYYNEQIIKSMIFSYTIKKGRAKDKITFESSDLQYQNYQHHKLPITMNPLEYGKLIDHNDNKYWVQVNRTNIAIITQLEEFNEIKFFKEGDLIYQYKDHKIDENTFIRSLDNKKFTFKNNELILLAIDKSVKFIKPLTQLNEINNKIITLDIETYVKDNILKPYCISWFNGNTSHSYFINDYNNIEYMIKAAIKDFMIKKYDNYKVYIHNMAGFDAIFFLLKILANLGDIKPIIHHDKLISIGFKFNGYNITFKDSQQMLIFSLRNLAKAFGVNIQKSYFPYDFVKENNLDYIGITPDLKYFNGISHDEYDGITSYNWNLRNEAIKYCEIDCISLYQILTKFNTMIFDLFKINIHKYPTLSSLSFAIFRTHFLKMNTIPQLTGQIAKDIRLSYTGGAVDMYQPFNEEGTKIHCYDVNALYPFTMEDKLMPTGKPIFFKGDIRKVDPNAFGFFFCNIETPTDLLHPIIQTHINTEHGLRTIAPLGQWSDMIFSSELDNAMKLGYKFEILWGYKFEPENVFKDYVDCLYQMRLNYPKSNPLNLVAKLLMNSLYGRFGMIDEFPDITIFRDKKSFNEFMKNINLEVLETIELGDKLLVKYRSEDKNQQTMLYGNLETHNVSIAIAAAITAYARIHMSKFKNNPKINLYYSDTDSIYTDSEIADELISNIELGKLKLENTAKKAIFLAPKLYCLLTNDNKREYLLFSFRKLTIFKLRFFKI</sequence>
<dbReference type="InterPro" id="IPR015833">
    <property type="entry name" value="DNA-dir_DNA_pol_B_mt_lin_plsmd"/>
</dbReference>
<dbReference type="PIRSF" id="PIRSF006517">
    <property type="entry name" value="DPol_mt_plasmid"/>
    <property type="match status" value="1"/>
</dbReference>
<organism evidence="12">
    <name type="scientific">Russula foetens</name>
    <dbReference type="NCBI Taxonomy" id="131541"/>
    <lineage>
        <taxon>Eukaryota</taxon>
        <taxon>Fungi</taxon>
        <taxon>Dikarya</taxon>
        <taxon>Basidiomycota</taxon>
        <taxon>Agaricomycotina</taxon>
        <taxon>Agaricomycetes</taxon>
        <taxon>Russulales</taxon>
        <taxon>Russulaceae</taxon>
        <taxon>Russula</taxon>
    </lineage>
</organism>
<dbReference type="Gene3D" id="1.10.287.690">
    <property type="entry name" value="Helix hairpin bin"/>
    <property type="match status" value="1"/>
</dbReference>
<dbReference type="EMBL" id="MH138074">
    <property type="protein sequence ID" value="AWB36167.1"/>
    <property type="molecule type" value="Genomic_DNA"/>
</dbReference>
<dbReference type="PROSITE" id="PS00116">
    <property type="entry name" value="DNA_POLYMERASE_B"/>
    <property type="match status" value="1"/>
</dbReference>
<dbReference type="SMART" id="SM00486">
    <property type="entry name" value="POLBc"/>
    <property type="match status" value="1"/>
</dbReference>
<dbReference type="RefSeq" id="YP_009487265.1">
    <property type="nucleotide sequence ID" value="NC_037775.1"/>
</dbReference>
<keyword evidence="4 10" id="KW-0548">Nucleotidyltransferase</keyword>
<dbReference type="PANTHER" id="PTHR33568">
    <property type="entry name" value="DNA POLYMERASE"/>
    <property type="match status" value="1"/>
</dbReference>
<dbReference type="EC" id="2.7.7.7" evidence="10"/>
<dbReference type="Gene3D" id="3.30.420.10">
    <property type="entry name" value="Ribonuclease H-like superfamily/Ribonuclease H"/>
    <property type="match status" value="1"/>
</dbReference>
<dbReference type="Gene3D" id="3.90.1600.10">
    <property type="entry name" value="Palm domain of DNA polymerase"/>
    <property type="match status" value="2"/>
</dbReference>
<dbReference type="InterPro" id="IPR017964">
    <property type="entry name" value="DNA-dir_DNA_pol_B_CS"/>
</dbReference>
<evidence type="ECO:0000256" key="5">
    <source>
        <dbReference type="ARBA" id="ARBA00022705"/>
    </source>
</evidence>
<accession>A0A2S0U3V3</accession>
<evidence type="ECO:0000256" key="4">
    <source>
        <dbReference type="ARBA" id="ARBA00022695"/>
    </source>
</evidence>
<name>A0A2S0U3V3_9AGAM</name>
<comment type="similarity">
    <text evidence="2 10">Belongs to the DNA polymerase type-B family.</text>
</comment>
<dbReference type="GO" id="GO:0005739">
    <property type="term" value="C:mitochondrion"/>
    <property type="evidence" value="ECO:0007669"/>
    <property type="project" value="UniProtKB-SubCell"/>
</dbReference>
<comment type="catalytic activity">
    <reaction evidence="9 10">
        <text>DNA(n) + a 2'-deoxyribonucleoside 5'-triphosphate = DNA(n+1) + diphosphate</text>
        <dbReference type="Rhea" id="RHEA:22508"/>
        <dbReference type="Rhea" id="RHEA-COMP:17339"/>
        <dbReference type="Rhea" id="RHEA-COMP:17340"/>
        <dbReference type="ChEBI" id="CHEBI:33019"/>
        <dbReference type="ChEBI" id="CHEBI:61560"/>
        <dbReference type="ChEBI" id="CHEBI:173112"/>
        <dbReference type="EC" id="2.7.7.7"/>
    </reaction>
</comment>
<keyword evidence="6 10" id="KW-0239">DNA-directed DNA polymerase</keyword>
<evidence type="ECO:0000256" key="9">
    <source>
        <dbReference type="ARBA" id="ARBA00049244"/>
    </source>
</evidence>
<dbReference type="GeneID" id="36940711"/>
<dbReference type="GO" id="GO:0003677">
    <property type="term" value="F:DNA binding"/>
    <property type="evidence" value="ECO:0007669"/>
    <property type="project" value="UniProtKB-KW"/>
</dbReference>
<dbReference type="GO" id="GO:0003887">
    <property type="term" value="F:DNA-directed DNA polymerase activity"/>
    <property type="evidence" value="ECO:0007669"/>
    <property type="project" value="UniProtKB-KW"/>
</dbReference>
<dbReference type="Pfam" id="PF03175">
    <property type="entry name" value="DNA_pol_B_2"/>
    <property type="match status" value="1"/>
</dbReference>
<geneLocation type="mitochondrion" evidence="12"/>
<dbReference type="InterPro" id="IPR012337">
    <property type="entry name" value="RNaseH-like_sf"/>
</dbReference>
<feature type="domain" description="DNA-directed DNA polymerase family B mitochondria/virus" evidence="11">
    <location>
        <begin position="287"/>
        <end position="729"/>
    </location>
</feature>
<evidence type="ECO:0000256" key="8">
    <source>
        <dbReference type="ARBA" id="ARBA00023128"/>
    </source>
</evidence>
<dbReference type="InterPro" id="IPR023211">
    <property type="entry name" value="DNA_pol_palm_dom_sf"/>
</dbReference>
<proteinExistence type="inferred from homology"/>
<keyword evidence="7 10" id="KW-0238">DNA-binding</keyword>
<evidence type="ECO:0000256" key="10">
    <source>
        <dbReference type="RuleBase" id="RU000442"/>
    </source>
</evidence>
<keyword evidence="5 10" id="KW-0235">DNA replication</keyword>